<dbReference type="RefSeq" id="XP_019027894.1">
    <property type="nucleotide sequence ID" value="XM_019180125.1"/>
</dbReference>
<organism evidence="3 4">
    <name type="scientific">Cryptococcus wingfieldii CBS 7118</name>
    <dbReference type="NCBI Taxonomy" id="1295528"/>
    <lineage>
        <taxon>Eukaryota</taxon>
        <taxon>Fungi</taxon>
        <taxon>Dikarya</taxon>
        <taxon>Basidiomycota</taxon>
        <taxon>Agaricomycotina</taxon>
        <taxon>Tremellomycetes</taxon>
        <taxon>Tremellales</taxon>
        <taxon>Cryptococcaceae</taxon>
        <taxon>Cryptococcus</taxon>
    </lineage>
</organism>
<dbReference type="OrthoDB" id="270284at2759"/>
<evidence type="ECO:0000256" key="2">
    <source>
        <dbReference type="SAM" id="MobiDB-lite"/>
    </source>
</evidence>
<feature type="region of interest" description="Disordered" evidence="2">
    <location>
        <begin position="186"/>
        <end position="211"/>
    </location>
</feature>
<dbReference type="GeneID" id="30197365"/>
<gene>
    <name evidence="3" type="ORF">L198_08154</name>
</gene>
<dbReference type="PANTHER" id="PTHR13349">
    <property type="entry name" value="TRANSLATION MACHINERY-ASSOCIATED PROTEIN 16"/>
    <property type="match status" value="1"/>
</dbReference>
<evidence type="ECO:0000313" key="3">
    <source>
        <dbReference type="EMBL" id="ODN75624.1"/>
    </source>
</evidence>
<evidence type="ECO:0000313" key="4">
    <source>
        <dbReference type="Proteomes" id="UP000094819"/>
    </source>
</evidence>
<proteinExistence type="inferred from homology"/>
<evidence type="ECO:0000256" key="1">
    <source>
        <dbReference type="ARBA" id="ARBA00034127"/>
    </source>
</evidence>
<protein>
    <submittedName>
        <fullName evidence="3">Translation machinery-associated protein 16</fullName>
    </submittedName>
</protein>
<dbReference type="Proteomes" id="UP000094819">
    <property type="component" value="Unassembled WGS sequence"/>
</dbReference>
<dbReference type="PANTHER" id="PTHR13349:SF2">
    <property type="entry name" value="TRANSLATION MACHINERY-ASSOCIATED PROTEIN 16"/>
    <property type="match status" value="1"/>
</dbReference>
<dbReference type="GO" id="GO:0005634">
    <property type="term" value="C:nucleus"/>
    <property type="evidence" value="ECO:0007669"/>
    <property type="project" value="TreeGrafter"/>
</dbReference>
<dbReference type="Gene3D" id="1.20.1440.170">
    <property type="entry name" value="Translation machinery-associated protein 16-like"/>
    <property type="match status" value="1"/>
</dbReference>
<dbReference type="EMBL" id="AWGH01000055">
    <property type="protein sequence ID" value="ODN75624.1"/>
    <property type="molecule type" value="Genomic_DNA"/>
</dbReference>
<comment type="caution">
    <text evidence="3">The sequence shown here is derived from an EMBL/GenBank/DDBJ whole genome shotgun (WGS) entry which is preliminary data.</text>
</comment>
<dbReference type="Pfam" id="PF11176">
    <property type="entry name" value="Tma16"/>
    <property type="match status" value="1"/>
</dbReference>
<dbReference type="InterPro" id="IPR021346">
    <property type="entry name" value="Tma16"/>
</dbReference>
<comment type="similarity">
    <text evidence="1">Belongs to the TMA16 family.</text>
</comment>
<reference evidence="3 4" key="1">
    <citation type="submission" date="2016-06" db="EMBL/GenBank/DDBJ databases">
        <title>Evolution of pathogenesis and genome organization in the Tremellales.</title>
        <authorList>
            <person name="Cuomo C."/>
            <person name="Litvintseva A."/>
            <person name="Heitman J."/>
            <person name="Chen Y."/>
            <person name="Sun S."/>
            <person name="Springer D."/>
            <person name="Dromer F."/>
            <person name="Young S."/>
            <person name="Zeng Q."/>
            <person name="Chapman S."/>
            <person name="Gujja S."/>
            <person name="Saif S."/>
            <person name="Birren B."/>
        </authorList>
    </citation>
    <scope>NUCLEOTIDE SEQUENCE [LARGE SCALE GENOMIC DNA]</scope>
    <source>
        <strain evidence="3 4">CBS 7118</strain>
    </source>
</reference>
<accession>A0A1E3HH17</accession>
<dbReference type="InterPro" id="IPR038356">
    <property type="entry name" value="Tma16_sf"/>
</dbReference>
<sequence length="211" mass="24021">MGNRRLTKKAIKGKEGLHPGSRKAHQLTRVNLRLDKLQSQGKIRKDLNTSKMTRPLFFLHSLSSPNPLTLESFRALVSEVYLKRNDPRIDELLAERRAGRPKQKELLELEEFRRRERAEYDSGMELPDMTHGPTTHLMHQWIMADASINSSHLDLMRHVRLSPKGEPVMTKKGSTEEMGLDKLEGEVGAGDDWTTLADGEKGEGEAMEEEL</sequence>
<dbReference type="AlphaFoldDB" id="A0A1E3HH17"/>
<keyword evidence="4" id="KW-1185">Reference proteome</keyword>
<name>A0A1E3HH17_9TREE</name>